<comment type="similarity">
    <text evidence="2 6">Belongs to the 4-toluene sulfonate uptake permease (TSUP) (TC 2.A.102) family.</text>
</comment>
<evidence type="ECO:0000256" key="6">
    <source>
        <dbReference type="RuleBase" id="RU363041"/>
    </source>
</evidence>
<keyword evidence="8" id="KW-1185">Reference proteome</keyword>
<proteinExistence type="inferred from homology"/>
<evidence type="ECO:0000256" key="4">
    <source>
        <dbReference type="ARBA" id="ARBA00022989"/>
    </source>
</evidence>
<sequence>MFLRIKRSPALIDNQTVIHPTDRLNKPLLFSTALALAVWLIWYAYSSPDSLSIIEENWAVTLTMVFGSFIAGATSEGGGAVAFPVFTKVLHIAPLDAKIFSLAIQSVGMTAASLTIIALRVSVAWPVIAWASLGGLVGVSISSTALAPLLPPALLKMLFTAMIAAFALPLTILTWQKRLYNDTLPFFGAREKAIWLLIGTVGGGMTGLVGSGIDIICFSVMVLWFRLSEKVSTPTSVILMAVNALAGFALHGFLLDSFNATVERYWLAAVPVVVIGAPLGAYCCTKLNSRAIAVILILLILVELLSSLILIPLTANIIGISMTVFVIFLWFYYRMARSARYRPACKGE</sequence>
<dbReference type="Pfam" id="PF01925">
    <property type="entry name" value="TauE"/>
    <property type="match status" value="1"/>
</dbReference>
<keyword evidence="3 6" id="KW-0812">Transmembrane</keyword>
<dbReference type="GO" id="GO:0005886">
    <property type="term" value="C:plasma membrane"/>
    <property type="evidence" value="ECO:0007669"/>
    <property type="project" value="UniProtKB-SubCell"/>
</dbReference>
<keyword evidence="4 6" id="KW-1133">Transmembrane helix</keyword>
<dbReference type="Proteomes" id="UP000305881">
    <property type="component" value="Chromosome"/>
</dbReference>
<keyword evidence="6" id="KW-1003">Cell membrane</keyword>
<dbReference type="OrthoDB" id="128686at2"/>
<feature type="transmembrane region" description="Helical" evidence="6">
    <location>
        <begin position="157"/>
        <end position="175"/>
    </location>
</feature>
<dbReference type="PANTHER" id="PTHR31154">
    <property type="entry name" value="MEMBRANE TRANSPORTER PROTEIN"/>
    <property type="match status" value="1"/>
</dbReference>
<keyword evidence="5 6" id="KW-0472">Membrane</keyword>
<evidence type="ECO:0000313" key="8">
    <source>
        <dbReference type="Proteomes" id="UP000305881"/>
    </source>
</evidence>
<dbReference type="AlphaFoldDB" id="A0A4P9URY3"/>
<feature type="transmembrane region" description="Helical" evidence="6">
    <location>
        <begin position="237"/>
        <end position="254"/>
    </location>
</feature>
<evidence type="ECO:0000256" key="5">
    <source>
        <dbReference type="ARBA" id="ARBA00023136"/>
    </source>
</evidence>
<dbReference type="RefSeq" id="WP_017841852.1">
    <property type="nucleotide sequence ID" value="NZ_CP035467.1"/>
</dbReference>
<accession>A0A4P9URY3</accession>
<feature type="transmembrane region" description="Helical" evidence="6">
    <location>
        <begin position="99"/>
        <end position="121"/>
    </location>
</feature>
<dbReference type="PANTHER" id="PTHR31154:SF4">
    <property type="entry name" value="MEMBRANE TRANSPORTER PROTEIN"/>
    <property type="match status" value="1"/>
</dbReference>
<comment type="caution">
    <text evidence="6">Lacks conserved residue(s) required for the propagation of feature annotation.</text>
</comment>
<evidence type="ECO:0000313" key="7">
    <source>
        <dbReference type="EMBL" id="QCW84264.1"/>
    </source>
</evidence>
<evidence type="ECO:0000256" key="1">
    <source>
        <dbReference type="ARBA" id="ARBA00004141"/>
    </source>
</evidence>
<feature type="transmembrane region" description="Helical" evidence="6">
    <location>
        <begin position="195"/>
        <end position="225"/>
    </location>
</feature>
<dbReference type="EMBL" id="CP035467">
    <property type="protein sequence ID" value="QCW84264.1"/>
    <property type="molecule type" value="Genomic_DNA"/>
</dbReference>
<dbReference type="STRING" id="675511.GCA_000341735_03428"/>
<gene>
    <name evidence="7" type="ORF">EQU24_20050</name>
</gene>
<feature type="transmembrane region" description="Helical" evidence="6">
    <location>
        <begin position="65"/>
        <end position="87"/>
    </location>
</feature>
<feature type="transmembrane region" description="Helical" evidence="6">
    <location>
        <begin position="28"/>
        <end position="45"/>
    </location>
</feature>
<feature type="transmembrane region" description="Helical" evidence="6">
    <location>
        <begin position="266"/>
        <end position="284"/>
    </location>
</feature>
<feature type="transmembrane region" description="Helical" evidence="6">
    <location>
        <begin position="317"/>
        <end position="333"/>
    </location>
</feature>
<feature type="transmembrane region" description="Helical" evidence="6">
    <location>
        <begin position="291"/>
        <end position="311"/>
    </location>
</feature>
<dbReference type="KEGG" id="mbur:EQU24_20050"/>
<evidence type="ECO:0000256" key="3">
    <source>
        <dbReference type="ARBA" id="ARBA00022692"/>
    </source>
</evidence>
<name>A0A4P9URY3_METBY</name>
<protein>
    <recommendedName>
        <fullName evidence="6">Probable membrane transporter protein</fullName>
    </recommendedName>
</protein>
<comment type="subcellular location">
    <subcellularLocation>
        <location evidence="6">Cell membrane</location>
        <topology evidence="6">Multi-pass membrane protein</topology>
    </subcellularLocation>
    <subcellularLocation>
        <location evidence="1">Membrane</location>
        <topology evidence="1">Multi-pass membrane protein</topology>
    </subcellularLocation>
</comment>
<evidence type="ECO:0000256" key="2">
    <source>
        <dbReference type="ARBA" id="ARBA00009142"/>
    </source>
</evidence>
<reference evidence="8" key="1">
    <citation type="journal article" date="2019" name="J. Bacteriol.">
        <title>A Mutagenic Screen Identifies a TonB-Dependent Receptor Required for the Lanthanide Metal Switch in the Type I Methanotroph 'Methylotuvimicrobium buryatense' 5GB1C.</title>
        <authorList>
            <person name="Groom J.D."/>
            <person name="Ford S.M."/>
            <person name="Pesesky M.W."/>
            <person name="Lidstrom M.E."/>
        </authorList>
    </citation>
    <scope>NUCLEOTIDE SEQUENCE [LARGE SCALE GENOMIC DNA]</scope>
    <source>
        <strain evidence="8">5GB1C</strain>
    </source>
</reference>
<organism evidence="7 8">
    <name type="scientific">Methylotuvimicrobium buryatense</name>
    <name type="common">Methylomicrobium buryatense</name>
    <dbReference type="NCBI Taxonomy" id="95641"/>
    <lineage>
        <taxon>Bacteria</taxon>
        <taxon>Pseudomonadati</taxon>
        <taxon>Pseudomonadota</taxon>
        <taxon>Gammaproteobacteria</taxon>
        <taxon>Methylococcales</taxon>
        <taxon>Methylococcaceae</taxon>
        <taxon>Methylotuvimicrobium</taxon>
    </lineage>
</organism>
<dbReference type="InterPro" id="IPR002781">
    <property type="entry name" value="TM_pro_TauE-like"/>
</dbReference>
<feature type="transmembrane region" description="Helical" evidence="6">
    <location>
        <begin position="127"/>
        <end position="150"/>
    </location>
</feature>